<dbReference type="HOGENOM" id="CLU_581460_0_0_1"/>
<protein>
    <recommendedName>
        <fullName evidence="4">Carrier domain-containing protein</fullName>
    </recommendedName>
</protein>
<dbReference type="EMBL" id="GL385642">
    <property type="protein sequence ID" value="EJT68103.1"/>
    <property type="molecule type" value="Genomic_DNA"/>
</dbReference>
<feature type="compositionally biased region" description="Basic residues" evidence="3">
    <location>
        <begin position="421"/>
        <end position="436"/>
    </location>
</feature>
<dbReference type="SUPFAM" id="SSF51735">
    <property type="entry name" value="NAD(P)-binding Rossmann-fold domains"/>
    <property type="match status" value="1"/>
</dbReference>
<keyword evidence="2" id="KW-0597">Phosphoprotein</keyword>
<dbReference type="VEuPathDB" id="FungiDB:GGTG_14318"/>
<feature type="region of interest" description="Disordered" evidence="3">
    <location>
        <begin position="409"/>
        <end position="456"/>
    </location>
</feature>
<proteinExistence type="predicted"/>
<dbReference type="InterPro" id="IPR036291">
    <property type="entry name" value="NAD(P)-bd_dom_sf"/>
</dbReference>
<dbReference type="Pfam" id="PF00550">
    <property type="entry name" value="PP-binding"/>
    <property type="match status" value="1"/>
</dbReference>
<evidence type="ECO:0000256" key="1">
    <source>
        <dbReference type="ARBA" id="ARBA00022450"/>
    </source>
</evidence>
<organism evidence="5">
    <name type="scientific">Gaeumannomyces tritici (strain R3-111a-1)</name>
    <name type="common">Wheat and barley take-all root rot fungus</name>
    <name type="synonym">Gaeumannomyces graminis var. tritici</name>
    <dbReference type="NCBI Taxonomy" id="644352"/>
    <lineage>
        <taxon>Eukaryota</taxon>
        <taxon>Fungi</taxon>
        <taxon>Dikarya</taxon>
        <taxon>Ascomycota</taxon>
        <taxon>Pezizomycotina</taxon>
        <taxon>Sordariomycetes</taxon>
        <taxon>Sordariomycetidae</taxon>
        <taxon>Magnaporthales</taxon>
        <taxon>Magnaporthaceae</taxon>
        <taxon>Gaeumannomyces</taxon>
    </lineage>
</organism>
<dbReference type="PROSITE" id="PS00012">
    <property type="entry name" value="PHOSPHOPANTETHEINE"/>
    <property type="match status" value="1"/>
</dbReference>
<dbReference type="PROSITE" id="PS50075">
    <property type="entry name" value="CARRIER"/>
    <property type="match status" value="1"/>
</dbReference>
<keyword evidence="7" id="KW-1185">Reference proteome</keyword>
<reference evidence="5" key="3">
    <citation type="submission" date="2010-09" db="EMBL/GenBank/DDBJ databases">
        <title>Annotation of Gaeumannomyces graminis var. tritici R3-111a-1.</title>
        <authorList>
            <consortium name="The Broad Institute Genome Sequencing Platform"/>
            <person name="Ma L.-J."/>
            <person name="Dead R."/>
            <person name="Young S.K."/>
            <person name="Zeng Q."/>
            <person name="Gargeya S."/>
            <person name="Fitzgerald M."/>
            <person name="Haas B."/>
            <person name="Abouelleil A."/>
            <person name="Alvarado L."/>
            <person name="Arachchi H.M."/>
            <person name="Berlin A."/>
            <person name="Brown A."/>
            <person name="Chapman S.B."/>
            <person name="Chen Z."/>
            <person name="Dunbar C."/>
            <person name="Freedman E."/>
            <person name="Gearin G."/>
            <person name="Gellesch M."/>
            <person name="Goldberg J."/>
            <person name="Griggs A."/>
            <person name="Gujja S."/>
            <person name="Heiman D."/>
            <person name="Howarth C."/>
            <person name="Larson L."/>
            <person name="Lui A."/>
            <person name="MacDonald P.J.P."/>
            <person name="Mehta T."/>
            <person name="Montmayeur A."/>
            <person name="Murphy C."/>
            <person name="Neiman D."/>
            <person name="Pearson M."/>
            <person name="Priest M."/>
            <person name="Roberts A."/>
            <person name="Saif S."/>
            <person name="Shea T."/>
            <person name="Shenoy N."/>
            <person name="Sisk P."/>
            <person name="Stolte C."/>
            <person name="Sykes S."/>
            <person name="Yandava C."/>
            <person name="Wortman J."/>
            <person name="Nusbaum C."/>
            <person name="Birren B."/>
        </authorList>
    </citation>
    <scope>NUCLEOTIDE SEQUENCE</scope>
    <source>
        <strain evidence="5">R3-111a-1</strain>
    </source>
</reference>
<evidence type="ECO:0000313" key="6">
    <source>
        <dbReference type="EnsemblFungi" id="EJT68103"/>
    </source>
</evidence>
<feature type="region of interest" description="Disordered" evidence="3">
    <location>
        <begin position="58"/>
        <end position="82"/>
    </location>
</feature>
<dbReference type="Gene3D" id="1.10.1200.10">
    <property type="entry name" value="ACP-like"/>
    <property type="match status" value="1"/>
</dbReference>
<dbReference type="InterPro" id="IPR020806">
    <property type="entry name" value="PKS_PP-bd"/>
</dbReference>
<dbReference type="Proteomes" id="UP000006039">
    <property type="component" value="Unassembled WGS sequence"/>
</dbReference>
<dbReference type="SUPFAM" id="SSF47336">
    <property type="entry name" value="ACP-like"/>
    <property type="match status" value="1"/>
</dbReference>
<evidence type="ECO:0000313" key="7">
    <source>
        <dbReference type="Proteomes" id="UP000006039"/>
    </source>
</evidence>
<reference evidence="5" key="2">
    <citation type="submission" date="2010-07" db="EMBL/GenBank/DDBJ databases">
        <authorList>
            <consortium name="The Broad Institute Genome Sequencing Platform"/>
            <consortium name="Broad Institute Genome Sequencing Center for Infectious Disease"/>
            <person name="Ma L.-J."/>
            <person name="Dead R."/>
            <person name="Young S."/>
            <person name="Zeng Q."/>
            <person name="Koehrsen M."/>
            <person name="Alvarado L."/>
            <person name="Berlin A."/>
            <person name="Chapman S.B."/>
            <person name="Chen Z."/>
            <person name="Freedman E."/>
            <person name="Gellesch M."/>
            <person name="Goldberg J."/>
            <person name="Griggs A."/>
            <person name="Gujja S."/>
            <person name="Heilman E.R."/>
            <person name="Heiman D."/>
            <person name="Hepburn T."/>
            <person name="Howarth C."/>
            <person name="Jen D."/>
            <person name="Larson L."/>
            <person name="Mehta T."/>
            <person name="Neiman D."/>
            <person name="Pearson M."/>
            <person name="Roberts A."/>
            <person name="Saif S."/>
            <person name="Shea T."/>
            <person name="Shenoy N."/>
            <person name="Sisk P."/>
            <person name="Stolte C."/>
            <person name="Sykes S."/>
            <person name="Walk T."/>
            <person name="White J."/>
            <person name="Yandava C."/>
            <person name="Haas B."/>
            <person name="Nusbaum C."/>
            <person name="Birren B."/>
        </authorList>
    </citation>
    <scope>NUCLEOTIDE SEQUENCE</scope>
    <source>
        <strain evidence="5">R3-111a-1</strain>
    </source>
</reference>
<dbReference type="InterPro" id="IPR013120">
    <property type="entry name" value="FAR_NAD-bd"/>
</dbReference>
<dbReference type="AlphaFoldDB" id="J3PL70"/>
<feature type="compositionally biased region" description="Basic and acidic residues" evidence="3">
    <location>
        <begin position="437"/>
        <end position="451"/>
    </location>
</feature>
<dbReference type="Gene3D" id="3.40.50.720">
    <property type="entry name" value="NAD(P)-binding Rossmann-like Domain"/>
    <property type="match status" value="1"/>
</dbReference>
<reference evidence="6" key="5">
    <citation type="submission" date="2018-04" db="UniProtKB">
        <authorList>
            <consortium name="EnsemblFungi"/>
        </authorList>
    </citation>
    <scope>IDENTIFICATION</scope>
    <source>
        <strain evidence="6">R3-111a-1</strain>
    </source>
</reference>
<dbReference type="InterPro" id="IPR006162">
    <property type="entry name" value="Ppantetheine_attach_site"/>
</dbReference>
<name>J3PL70_GAET3</name>
<dbReference type="GeneID" id="20354776"/>
<evidence type="ECO:0000259" key="4">
    <source>
        <dbReference type="PROSITE" id="PS50075"/>
    </source>
</evidence>
<feature type="compositionally biased region" description="Low complexity" evidence="3">
    <location>
        <begin position="409"/>
        <end position="420"/>
    </location>
</feature>
<evidence type="ECO:0000313" key="5">
    <source>
        <dbReference type="EMBL" id="EJT68103.1"/>
    </source>
</evidence>
<dbReference type="SMART" id="SM00823">
    <property type="entry name" value="PKS_PP"/>
    <property type="match status" value="1"/>
</dbReference>
<evidence type="ECO:0000256" key="2">
    <source>
        <dbReference type="ARBA" id="ARBA00022553"/>
    </source>
</evidence>
<evidence type="ECO:0000256" key="3">
    <source>
        <dbReference type="SAM" id="MobiDB-lite"/>
    </source>
</evidence>
<dbReference type="EnsemblFungi" id="EJT68103">
    <property type="protein sequence ID" value="EJT68103"/>
    <property type="gene ID" value="GGTG_14318"/>
</dbReference>
<dbReference type="eggNOG" id="KOG1178">
    <property type="taxonomic scope" value="Eukaryota"/>
</dbReference>
<feature type="domain" description="Carrier" evidence="4">
    <location>
        <begin position="87"/>
        <end position="165"/>
    </location>
</feature>
<dbReference type="GO" id="GO:0031177">
    <property type="term" value="F:phosphopantetheine binding"/>
    <property type="evidence" value="ECO:0007669"/>
    <property type="project" value="InterPro"/>
</dbReference>
<reference evidence="6" key="4">
    <citation type="journal article" date="2015" name="G3 (Bethesda)">
        <title>Genome sequences of three phytopathogenic species of the Magnaporthaceae family of fungi.</title>
        <authorList>
            <person name="Okagaki L.H."/>
            <person name="Nunes C.C."/>
            <person name="Sailsbery J."/>
            <person name="Clay B."/>
            <person name="Brown D."/>
            <person name="John T."/>
            <person name="Oh Y."/>
            <person name="Young N."/>
            <person name="Fitzgerald M."/>
            <person name="Haas B.J."/>
            <person name="Zeng Q."/>
            <person name="Young S."/>
            <person name="Adiconis X."/>
            <person name="Fan L."/>
            <person name="Levin J.Z."/>
            <person name="Mitchell T.K."/>
            <person name="Okubara P.A."/>
            <person name="Farman M.L."/>
            <person name="Kohn L.M."/>
            <person name="Birren B."/>
            <person name="Ma L.-J."/>
            <person name="Dean R.A."/>
        </authorList>
    </citation>
    <scope>NUCLEOTIDE SEQUENCE</scope>
    <source>
        <strain evidence="6">R3-111a-1</strain>
    </source>
</reference>
<reference evidence="7" key="1">
    <citation type="submission" date="2010-07" db="EMBL/GenBank/DDBJ databases">
        <title>The genome sequence of Gaeumannomyces graminis var. tritici strain R3-111a-1.</title>
        <authorList>
            <consortium name="The Broad Institute Genome Sequencing Platform"/>
            <person name="Ma L.-J."/>
            <person name="Dead R."/>
            <person name="Young S."/>
            <person name="Zeng Q."/>
            <person name="Koehrsen M."/>
            <person name="Alvarado L."/>
            <person name="Berlin A."/>
            <person name="Chapman S.B."/>
            <person name="Chen Z."/>
            <person name="Freedman E."/>
            <person name="Gellesch M."/>
            <person name="Goldberg J."/>
            <person name="Griggs A."/>
            <person name="Gujja S."/>
            <person name="Heilman E.R."/>
            <person name="Heiman D."/>
            <person name="Hepburn T."/>
            <person name="Howarth C."/>
            <person name="Jen D."/>
            <person name="Larson L."/>
            <person name="Mehta T."/>
            <person name="Neiman D."/>
            <person name="Pearson M."/>
            <person name="Roberts A."/>
            <person name="Saif S."/>
            <person name="Shea T."/>
            <person name="Shenoy N."/>
            <person name="Sisk P."/>
            <person name="Stolte C."/>
            <person name="Sykes S."/>
            <person name="Walk T."/>
            <person name="White J."/>
            <person name="Yandava C."/>
            <person name="Haas B."/>
            <person name="Nusbaum C."/>
            <person name="Birren B."/>
        </authorList>
    </citation>
    <scope>NUCLEOTIDE SEQUENCE [LARGE SCALE GENOMIC DNA]</scope>
    <source>
        <strain evidence="7">R3-111a-1</strain>
    </source>
</reference>
<dbReference type="InterPro" id="IPR009081">
    <property type="entry name" value="PP-bd_ACP"/>
</dbReference>
<dbReference type="InterPro" id="IPR036736">
    <property type="entry name" value="ACP-like_sf"/>
</dbReference>
<dbReference type="OrthoDB" id="429813at2759"/>
<keyword evidence="1" id="KW-0596">Phosphopantetheine</keyword>
<dbReference type="Pfam" id="PF23562">
    <property type="entry name" value="AMP-binding_C_3"/>
    <property type="match status" value="1"/>
</dbReference>
<sequence length="470" mass="49548">MAAFSQITRDMVAVLPARTPCPRTPCPRTDNGSIIRAQVYARFAPEIDALYRRLLGGGGSDDVQSTTESTNPPSPSRSRGYTASCKESLAGLEDVVASVFRDAMGRPMPSADADFFAAGVDSLRAIQMRRGLQRALGLPGSALGANVVYDCQNAARLARHLRALVAAQESGGATIAGDSNSSASEGYRSTSARTSISSANVEACDTVDTHLGENNLMQQYIEKYSDAGETVLLSGATGSIGAHTLHRMASSRDVRRVYCLVRGTNPIARVLESLSRRGLALDGPAMAKVSAHTADLGTADFNDLLGVRDAALSARVAADGDADCAHRMARQLQHQAGQLRAAHPLPEQPAPLLHRSGAGAARRAAGQALLLLLHLGGGQQQRDAGAGWTARGLAQRGRYGLRAEQACGRAPGAQRGAAGRPKLRAAHRPGGGRRRERGLERGRVRPGHDTLRINPWGATELGSDLLMAPR</sequence>
<gene>
    <name evidence="6" type="primary">20354776</name>
    <name evidence="5" type="ORF">GGTG_14318</name>
</gene>
<dbReference type="RefSeq" id="XP_009230509.1">
    <property type="nucleotide sequence ID" value="XM_009232245.1"/>
</dbReference>
<accession>J3PL70</accession>
<dbReference type="Pfam" id="PF07993">
    <property type="entry name" value="NAD_binding_4"/>
    <property type="match status" value="1"/>
</dbReference>